<dbReference type="AlphaFoldDB" id="A0A336K8V4"/>
<dbReference type="GO" id="GO:0005929">
    <property type="term" value="C:cilium"/>
    <property type="evidence" value="ECO:0007669"/>
    <property type="project" value="UniProtKB-SubCell"/>
</dbReference>
<dbReference type="SUPFAM" id="SSF50978">
    <property type="entry name" value="WD40 repeat-like"/>
    <property type="match status" value="1"/>
</dbReference>
<dbReference type="PANTHER" id="PTHR24098">
    <property type="entry name" value="OUTER SEGMENT 5"/>
    <property type="match status" value="1"/>
</dbReference>
<reference evidence="8" key="2">
    <citation type="submission" date="2018-07" db="EMBL/GenBank/DDBJ databases">
        <authorList>
            <person name="Quirk P.G."/>
            <person name="Krulwich T.A."/>
        </authorList>
    </citation>
    <scope>NUCLEOTIDE SEQUENCE</scope>
</reference>
<evidence type="ECO:0000256" key="2">
    <source>
        <dbReference type="ARBA" id="ARBA00023069"/>
    </source>
</evidence>
<evidence type="ECO:0000313" key="7">
    <source>
        <dbReference type="EMBL" id="SSX00921.1"/>
    </source>
</evidence>
<evidence type="ECO:0000256" key="1">
    <source>
        <dbReference type="ARBA" id="ARBA00004138"/>
    </source>
</evidence>
<protein>
    <submittedName>
        <fullName evidence="7">CSON004408 protein</fullName>
    </submittedName>
</protein>
<proteinExistence type="predicted"/>
<dbReference type="PANTHER" id="PTHR24098:SF0">
    <property type="entry name" value="OUTER SEGMENT 5"/>
    <property type="match status" value="1"/>
</dbReference>
<evidence type="ECO:0000256" key="4">
    <source>
        <dbReference type="PROSITE-ProRule" id="PRU00221"/>
    </source>
</evidence>
<name>A0A336K8V4_CULSO</name>
<organism evidence="7">
    <name type="scientific">Culicoides sonorensis</name>
    <name type="common">Biting midge</name>
    <dbReference type="NCBI Taxonomy" id="179676"/>
    <lineage>
        <taxon>Eukaryota</taxon>
        <taxon>Metazoa</taxon>
        <taxon>Ecdysozoa</taxon>
        <taxon>Arthropoda</taxon>
        <taxon>Hexapoda</taxon>
        <taxon>Insecta</taxon>
        <taxon>Pterygota</taxon>
        <taxon>Neoptera</taxon>
        <taxon>Endopterygota</taxon>
        <taxon>Diptera</taxon>
        <taxon>Nematocera</taxon>
        <taxon>Chironomoidea</taxon>
        <taxon>Ceratopogonidae</taxon>
        <taxon>Ceratopogoninae</taxon>
        <taxon>Culicoides</taxon>
        <taxon>Monoculicoides</taxon>
    </lineage>
</organism>
<dbReference type="EMBL" id="UFQT01000186">
    <property type="protein sequence ID" value="SSX21301.1"/>
    <property type="molecule type" value="Genomic_DNA"/>
</dbReference>
<accession>A0A336K8V4</accession>
<dbReference type="InterPro" id="IPR056456">
    <property type="entry name" value="Beta-prop_IFT80_2nd"/>
</dbReference>
<dbReference type="OMA" id="WDAQGAN"/>
<keyword evidence="2" id="KW-0969">Cilium</keyword>
<dbReference type="PROSITE" id="PS50294">
    <property type="entry name" value="WD_REPEATS_REGION"/>
    <property type="match status" value="1"/>
</dbReference>
<dbReference type="Pfam" id="PF23387">
    <property type="entry name" value="TPR_IFT80_172"/>
    <property type="match status" value="1"/>
</dbReference>
<keyword evidence="3" id="KW-0966">Cell projection</keyword>
<dbReference type="GO" id="GO:0060271">
    <property type="term" value="P:cilium assembly"/>
    <property type="evidence" value="ECO:0007669"/>
    <property type="project" value="TreeGrafter"/>
</dbReference>
<dbReference type="Gene3D" id="2.130.10.10">
    <property type="entry name" value="YVTN repeat-like/Quinoprotein amine dehydrogenase"/>
    <property type="match status" value="1"/>
</dbReference>
<gene>
    <name evidence="7" type="primary">CSON004408</name>
</gene>
<comment type="subcellular location">
    <subcellularLocation>
        <location evidence="1">Cell projection</location>
        <location evidence="1">Cilium</location>
    </subcellularLocation>
</comment>
<dbReference type="EMBL" id="UFQS01000186">
    <property type="protein sequence ID" value="SSX00921.1"/>
    <property type="molecule type" value="Genomic_DNA"/>
</dbReference>
<reference evidence="7" key="1">
    <citation type="submission" date="2018-04" db="EMBL/GenBank/DDBJ databases">
        <authorList>
            <person name="Go L.Y."/>
            <person name="Mitchell J.A."/>
        </authorList>
    </citation>
    <scope>NUCLEOTIDE SEQUENCE</scope>
    <source>
        <tissue evidence="7">Whole organism</tissue>
    </source>
</reference>
<evidence type="ECO:0000259" key="5">
    <source>
        <dbReference type="Pfam" id="PF23335"/>
    </source>
</evidence>
<dbReference type="GO" id="GO:0030992">
    <property type="term" value="C:intraciliary transport particle B"/>
    <property type="evidence" value="ECO:0007669"/>
    <property type="project" value="TreeGrafter"/>
</dbReference>
<evidence type="ECO:0000313" key="8">
    <source>
        <dbReference type="EMBL" id="SSX21301.1"/>
    </source>
</evidence>
<keyword evidence="4" id="KW-0853">WD repeat</keyword>
<dbReference type="InterPro" id="IPR056157">
    <property type="entry name" value="TPR_IFT80_172_dom"/>
</dbReference>
<dbReference type="VEuPathDB" id="VectorBase:CSON004408"/>
<feature type="repeat" description="WD" evidence="4">
    <location>
        <begin position="100"/>
        <end position="132"/>
    </location>
</feature>
<dbReference type="FunFam" id="2.130.10.10:FF:000463">
    <property type="entry name" value="intraflagellar transport protein 80 homolog"/>
    <property type="match status" value="1"/>
</dbReference>
<dbReference type="InterPro" id="IPR001680">
    <property type="entry name" value="WD40_rpt"/>
</dbReference>
<feature type="domain" description="IFT80/172/WDR35 TPR" evidence="6">
    <location>
        <begin position="616"/>
        <end position="746"/>
    </location>
</feature>
<dbReference type="SMART" id="SM00320">
    <property type="entry name" value="WD40"/>
    <property type="match status" value="4"/>
</dbReference>
<sequence>MKFKTNLSKEIKNKGTLSCIGWASNEEVYSCTDDHQLYKWSANSRDAVQVAKLPDDFFPSDLHWLLKTAGGAKGSETLLISSTDGRFIILNKSARVERSISGHVGVITSIRWSPDGAGLLTSGEDGVIKVWSRSGMLRSTIVQNEGPIRCARWAPNSQSIVYCQGGTISVKALAANSKVVKWKAHDGVIYCLSYGCNQLIASAGEDCRYKIWDPHGANIFTSSQDDFAITSIDYNLDGDLLAVGGFNMLKLCHPTGWSYSNTRFTDDSVGSLFGLTWSTDGTQVSAGSGSGHLIFGYIIEKEMICKNLKATVKSRKTMILEDILTRTSDSLDFSERIIKWELGYGYLVVATATQIQIFAEKYINTPIIIDGKQEVRIIVLGKKYFLVVDSSSIWIYSYTGRLHLNPRYAGSQAQVSLLSKTCISLGLDYIAVRDTSDHSIIHIFDLLPGATRQDEPHVIKNKTPILELSVCRSGNSENQYLCFIDTNRDLFVVSIPSGPDFIINKIGTQVISGMWSSESNIYVGLHDACYSVWYCAGEASIDPTLIALTTVTYNTSEFGKNVTIESFEGSYITFRSSGAAFTISIKPYFEALHQFVNDGMWKKALQICRTFNNTVLWATLAATATKQNEIEICEEAYSASIQVDKVNYLQHIKSLPKASPEQMAENSVVNGRTTEAEVILMNNRRIKEAVEFCIRMHRWERALEIAQKSSDDELTEHVQTERIKYLLALSKDEWIQGFLTLSGGISNSASQTNFLATLDVK</sequence>
<evidence type="ECO:0000256" key="3">
    <source>
        <dbReference type="ARBA" id="ARBA00023273"/>
    </source>
</evidence>
<dbReference type="Gene3D" id="1.25.40.470">
    <property type="match status" value="1"/>
</dbReference>
<dbReference type="PROSITE" id="PS50082">
    <property type="entry name" value="WD_REPEATS_2"/>
    <property type="match status" value="1"/>
</dbReference>
<dbReference type="InterPro" id="IPR036322">
    <property type="entry name" value="WD40_repeat_dom_sf"/>
</dbReference>
<feature type="domain" description="IFT80 second beta-propeller" evidence="5">
    <location>
        <begin position="300"/>
        <end position="588"/>
    </location>
</feature>
<dbReference type="InterPro" id="IPR015943">
    <property type="entry name" value="WD40/YVTN_repeat-like_dom_sf"/>
</dbReference>
<evidence type="ECO:0000259" key="6">
    <source>
        <dbReference type="Pfam" id="PF23387"/>
    </source>
</evidence>
<dbReference type="Pfam" id="PF00400">
    <property type="entry name" value="WD40"/>
    <property type="match status" value="2"/>
</dbReference>
<dbReference type="Pfam" id="PF23335">
    <property type="entry name" value="Beta-prop_IFT80_2nd"/>
    <property type="match status" value="1"/>
</dbReference>